<reference evidence="1 2" key="1">
    <citation type="journal article" date="2004" name="Nature">
        <title>Genome evolution in yeasts.</title>
        <authorList>
            <consortium name="Genolevures"/>
            <person name="Dujon B."/>
            <person name="Sherman D."/>
            <person name="Fischer G."/>
            <person name="Durrens P."/>
            <person name="Casaregola S."/>
            <person name="Lafontaine I."/>
            <person name="de Montigny J."/>
            <person name="Marck C."/>
            <person name="Neuveglise C."/>
            <person name="Talla E."/>
            <person name="Goffard N."/>
            <person name="Frangeul L."/>
            <person name="Aigle M."/>
            <person name="Anthouard V."/>
            <person name="Babour A."/>
            <person name="Barbe V."/>
            <person name="Barnay S."/>
            <person name="Blanchin S."/>
            <person name="Beckerich J.M."/>
            <person name="Beyne E."/>
            <person name="Bleykasten C."/>
            <person name="Boisrame A."/>
            <person name="Boyer J."/>
            <person name="Cattolico L."/>
            <person name="Confanioleri F."/>
            <person name="de Daruvar A."/>
            <person name="Despons L."/>
            <person name="Fabre E."/>
            <person name="Fairhead C."/>
            <person name="Ferry-Dumazet H."/>
            <person name="Groppi A."/>
            <person name="Hantraye F."/>
            <person name="Hennequin C."/>
            <person name="Jauniaux N."/>
            <person name="Joyet P."/>
            <person name="Kachouri R."/>
            <person name="Kerrest A."/>
            <person name="Koszul R."/>
            <person name="Lemaire M."/>
            <person name="Lesur I."/>
            <person name="Ma L."/>
            <person name="Muller H."/>
            <person name="Nicaud J.M."/>
            <person name="Nikolski M."/>
            <person name="Oztas S."/>
            <person name="Ozier-Kalogeropoulos O."/>
            <person name="Pellenz S."/>
            <person name="Potier S."/>
            <person name="Richard G.F."/>
            <person name="Straub M.L."/>
            <person name="Suleau A."/>
            <person name="Swennene D."/>
            <person name="Tekaia F."/>
            <person name="Wesolowski-Louvel M."/>
            <person name="Westhof E."/>
            <person name="Wirth B."/>
            <person name="Zeniou-Meyer M."/>
            <person name="Zivanovic I."/>
            <person name="Bolotin-Fukuhara M."/>
            <person name="Thierry A."/>
            <person name="Bouchier C."/>
            <person name="Caudron B."/>
            <person name="Scarpelli C."/>
            <person name="Gaillardin C."/>
            <person name="Weissenbach J."/>
            <person name="Wincker P."/>
            <person name="Souciet J.L."/>
        </authorList>
    </citation>
    <scope>NUCLEOTIDE SEQUENCE [LARGE SCALE GENOMIC DNA]</scope>
    <source>
        <strain evidence="2">ATCC 36239 / CBS 767 / BCRC 21394 / JCM 1990 / NBRC 0083 / IGC 2968</strain>
    </source>
</reference>
<organism evidence="1 2">
    <name type="scientific">Debaryomyces hansenii (strain ATCC 36239 / CBS 767 / BCRC 21394 / JCM 1990 / NBRC 0083 / IGC 2968)</name>
    <name type="common">Yeast</name>
    <name type="synonym">Torulaspora hansenii</name>
    <dbReference type="NCBI Taxonomy" id="284592"/>
    <lineage>
        <taxon>Eukaryota</taxon>
        <taxon>Fungi</taxon>
        <taxon>Dikarya</taxon>
        <taxon>Ascomycota</taxon>
        <taxon>Saccharomycotina</taxon>
        <taxon>Pichiomycetes</taxon>
        <taxon>Debaryomycetaceae</taxon>
        <taxon>Debaryomyces</taxon>
    </lineage>
</organism>
<accession>B5RST0</accession>
<dbReference type="RefSeq" id="XP_002770009.1">
    <property type="nucleotide sequence ID" value="XM_002769963.1"/>
</dbReference>
<protein>
    <submittedName>
        <fullName evidence="1">DEHA2A08470p</fullName>
    </submittedName>
</protein>
<dbReference type="InParanoid" id="B5RST0"/>
<dbReference type="HOGENOM" id="CLU_3159974_0_0_1"/>
<dbReference type="VEuPathDB" id="FungiDB:DEHA2A08470g"/>
<name>B5RST0_DEBHA</name>
<evidence type="ECO:0000313" key="1">
    <source>
        <dbReference type="EMBL" id="CAR65386.1"/>
    </source>
</evidence>
<proteinExistence type="predicted"/>
<dbReference type="KEGG" id="dha:DEHA2A08470g"/>
<evidence type="ECO:0000313" key="2">
    <source>
        <dbReference type="Proteomes" id="UP000000599"/>
    </source>
</evidence>
<dbReference type="EMBL" id="CR382133">
    <property type="protein sequence ID" value="CAR65386.1"/>
    <property type="molecule type" value="Genomic_DNA"/>
</dbReference>
<gene>
    <name evidence="1" type="ordered locus">DEHA2A08470g</name>
</gene>
<dbReference type="AlphaFoldDB" id="B5RST0"/>
<keyword evidence="2" id="KW-1185">Reference proteome</keyword>
<dbReference type="Proteomes" id="UP000000599">
    <property type="component" value="Chromosome A"/>
</dbReference>
<sequence length="48" mass="5333">MYSGAPCSTMCGTIGGTIFDAFHRVCRTIVFGDALFYNMRMNSYIVTI</sequence>
<dbReference type="GeneID" id="8998145"/>